<evidence type="ECO:0000256" key="1">
    <source>
        <dbReference type="ARBA" id="ARBA00004123"/>
    </source>
</evidence>
<dbReference type="STRING" id="595528.A0A0D2WKG6"/>
<organism evidence="13 14">
    <name type="scientific">Capsaspora owczarzaki (strain ATCC 30864)</name>
    <dbReference type="NCBI Taxonomy" id="595528"/>
    <lineage>
        <taxon>Eukaryota</taxon>
        <taxon>Filasterea</taxon>
        <taxon>Capsaspora</taxon>
    </lineage>
</organism>
<evidence type="ECO:0000256" key="9">
    <source>
        <dbReference type="ARBA" id="ARBA00023306"/>
    </source>
</evidence>
<dbReference type="GO" id="GO:0034080">
    <property type="term" value="P:CENP-A containing chromatin assembly"/>
    <property type="evidence" value="ECO:0007669"/>
    <property type="project" value="TreeGrafter"/>
</dbReference>
<keyword evidence="7" id="KW-0862">Zinc</keyword>
<gene>
    <name evidence="13" type="ORF">CAOG_001448</name>
</gene>
<evidence type="ECO:0000259" key="12">
    <source>
        <dbReference type="PROSITE" id="PS51793"/>
    </source>
</evidence>
<dbReference type="GO" id="GO:0005634">
    <property type="term" value="C:nucleus"/>
    <property type="evidence" value="ECO:0007669"/>
    <property type="project" value="UniProtKB-SubCell"/>
</dbReference>
<evidence type="ECO:0000313" key="14">
    <source>
        <dbReference type="Proteomes" id="UP000008743"/>
    </source>
</evidence>
<keyword evidence="3" id="KW-0158">Chromosome</keyword>
<dbReference type="Proteomes" id="UP000008743">
    <property type="component" value="Unassembled WGS sequence"/>
</dbReference>
<dbReference type="GO" id="GO:0007059">
    <property type="term" value="P:chromosome segregation"/>
    <property type="evidence" value="ECO:0007669"/>
    <property type="project" value="TreeGrafter"/>
</dbReference>
<keyword evidence="9" id="KW-0131">Cell cycle</keyword>
<dbReference type="eggNOG" id="ENOG502S9R8">
    <property type="taxonomic scope" value="Eukaryota"/>
</dbReference>
<dbReference type="PhylomeDB" id="A0A0D2WKG6"/>
<keyword evidence="8" id="KW-0539">Nucleus</keyword>
<evidence type="ECO:0000256" key="6">
    <source>
        <dbReference type="ARBA" id="ARBA00022776"/>
    </source>
</evidence>
<dbReference type="OMA" id="EMKMLVM"/>
<dbReference type="InParanoid" id="A0A0D2WKG6"/>
<dbReference type="EMBL" id="KE346361">
    <property type="protein sequence ID" value="KJE90073.1"/>
    <property type="molecule type" value="Genomic_DNA"/>
</dbReference>
<evidence type="ECO:0000256" key="4">
    <source>
        <dbReference type="ARBA" id="ARBA00022618"/>
    </source>
</evidence>
<keyword evidence="14" id="KW-1185">Reference proteome</keyword>
<feature type="compositionally biased region" description="Polar residues" evidence="11">
    <location>
        <begin position="1"/>
        <end position="10"/>
    </location>
</feature>
<feature type="region of interest" description="Disordered" evidence="11">
    <location>
        <begin position="1"/>
        <end position="21"/>
    </location>
</feature>
<keyword evidence="6" id="KW-0498">Mitosis</keyword>
<dbReference type="PANTHER" id="PTHR16431">
    <property type="entry name" value="NEUROGENIC PROTEIN MASTERMIND"/>
    <property type="match status" value="1"/>
</dbReference>
<dbReference type="OrthoDB" id="74210at2759"/>
<evidence type="ECO:0000256" key="10">
    <source>
        <dbReference type="ARBA" id="ARBA00023328"/>
    </source>
</evidence>
<dbReference type="GO" id="GO:0000785">
    <property type="term" value="C:chromatin"/>
    <property type="evidence" value="ECO:0007669"/>
    <property type="project" value="TreeGrafter"/>
</dbReference>
<reference evidence="14" key="1">
    <citation type="submission" date="2011-02" db="EMBL/GenBank/DDBJ databases">
        <title>The Genome Sequence of Capsaspora owczarzaki ATCC 30864.</title>
        <authorList>
            <person name="Russ C."/>
            <person name="Cuomo C."/>
            <person name="Burger G."/>
            <person name="Gray M.W."/>
            <person name="Holland P.W.H."/>
            <person name="King N."/>
            <person name="Lang F.B.F."/>
            <person name="Roger A.J."/>
            <person name="Ruiz-Trillo I."/>
            <person name="Young S.K."/>
            <person name="Zeng Q."/>
            <person name="Gargeya S."/>
            <person name="Alvarado L."/>
            <person name="Berlin A."/>
            <person name="Chapman S.B."/>
            <person name="Chen Z."/>
            <person name="Freedman E."/>
            <person name="Gellesch M."/>
            <person name="Goldberg J."/>
            <person name="Griggs A."/>
            <person name="Gujja S."/>
            <person name="Heilman E."/>
            <person name="Heiman D."/>
            <person name="Howarth C."/>
            <person name="Mehta T."/>
            <person name="Neiman D."/>
            <person name="Pearson M."/>
            <person name="Roberts A."/>
            <person name="Saif S."/>
            <person name="Shea T."/>
            <person name="Shenoy N."/>
            <person name="Sisk P."/>
            <person name="Stolte C."/>
            <person name="Sykes S."/>
            <person name="White J."/>
            <person name="Yandava C."/>
            <person name="Haas B."/>
            <person name="Nusbaum C."/>
            <person name="Birren B."/>
        </authorList>
    </citation>
    <scope>NUCLEOTIDE SEQUENCE</scope>
    <source>
        <strain evidence="14">ATCC 30864</strain>
    </source>
</reference>
<dbReference type="FunCoup" id="A0A0D2WKG6">
    <property type="interactions" value="91"/>
</dbReference>
<keyword evidence="4" id="KW-0132">Cell division</keyword>
<evidence type="ECO:0000256" key="8">
    <source>
        <dbReference type="ARBA" id="ARBA00023242"/>
    </source>
</evidence>
<sequence>MSSSSRSAGQQAEHAAADEAANEEEPIAVVFQCSECRSILGDSCAYVTPVDDLNAITLAAVSPAVLIAKELQTSVSGVDTGCGYYTLTCAGCNASIGRMYCSTPRQFDIIRDHYTFHIDCLTSYTIGKPSKTPQESMLLGSASISDYISRLRDIVTTIHERVERLEGMVSTDRAPDRGRKV</sequence>
<dbReference type="GO" id="GO:0051301">
    <property type="term" value="P:cell division"/>
    <property type="evidence" value="ECO:0007669"/>
    <property type="project" value="UniProtKB-KW"/>
</dbReference>
<evidence type="ECO:0000256" key="2">
    <source>
        <dbReference type="ARBA" id="ARBA00004584"/>
    </source>
</evidence>
<keyword evidence="5" id="KW-0479">Metal-binding</keyword>
<dbReference type="GO" id="GO:0000775">
    <property type="term" value="C:chromosome, centromeric region"/>
    <property type="evidence" value="ECO:0007669"/>
    <property type="project" value="UniProtKB-SubCell"/>
</dbReference>
<dbReference type="InterPro" id="IPR004910">
    <property type="entry name" value="Yippee/Mis18/Cereblon"/>
</dbReference>
<dbReference type="AlphaFoldDB" id="A0A0D2WKG6"/>
<dbReference type="Pfam" id="PF03226">
    <property type="entry name" value="Yippee-Mis18"/>
    <property type="match status" value="1"/>
</dbReference>
<evidence type="ECO:0000256" key="7">
    <source>
        <dbReference type="ARBA" id="ARBA00022833"/>
    </source>
</evidence>
<evidence type="ECO:0000256" key="5">
    <source>
        <dbReference type="ARBA" id="ARBA00022723"/>
    </source>
</evidence>
<dbReference type="RefSeq" id="XP_004364316.1">
    <property type="nucleotide sequence ID" value="XM_004364259.2"/>
</dbReference>
<evidence type="ECO:0000313" key="13">
    <source>
        <dbReference type="EMBL" id="KJE90073.1"/>
    </source>
</evidence>
<dbReference type="InterPro" id="IPR034752">
    <property type="entry name" value="Mis18"/>
</dbReference>
<keyword evidence="10" id="KW-0137">Centromere</keyword>
<name>A0A0D2WKG6_CAPO3</name>
<feature type="domain" description="Mis18" evidence="12">
    <location>
        <begin position="28"/>
        <end position="126"/>
    </location>
</feature>
<comment type="subcellular location">
    <subcellularLocation>
        <location evidence="2">Chromosome</location>
        <location evidence="2">Centromere</location>
    </subcellularLocation>
    <subcellularLocation>
        <location evidence="1">Nucleus</location>
    </subcellularLocation>
</comment>
<dbReference type="PANTHER" id="PTHR16431:SF1">
    <property type="entry name" value="NEUROGENIC PROTEIN MASTERMIND"/>
    <property type="match status" value="1"/>
</dbReference>
<dbReference type="GO" id="GO:0046872">
    <property type="term" value="F:metal ion binding"/>
    <property type="evidence" value="ECO:0007669"/>
    <property type="project" value="UniProtKB-KW"/>
</dbReference>
<protein>
    <recommendedName>
        <fullName evidence="12">Mis18 domain-containing protein</fullName>
    </recommendedName>
</protein>
<proteinExistence type="predicted"/>
<accession>A0A0D2WKG6</accession>
<evidence type="ECO:0000256" key="3">
    <source>
        <dbReference type="ARBA" id="ARBA00022454"/>
    </source>
</evidence>
<dbReference type="PROSITE" id="PS51793">
    <property type="entry name" value="MIS18"/>
    <property type="match status" value="1"/>
</dbReference>
<evidence type="ECO:0000256" key="11">
    <source>
        <dbReference type="SAM" id="MobiDB-lite"/>
    </source>
</evidence>